<dbReference type="CDD" id="cd03784">
    <property type="entry name" value="GT1_Gtf-like"/>
    <property type="match status" value="1"/>
</dbReference>
<dbReference type="EC" id="2.4.1.-" evidence="4"/>
<accession>A0ABR0DRU6</accession>
<evidence type="ECO:0000313" key="5">
    <source>
        <dbReference type="EMBL" id="KAK4491650.1"/>
    </source>
</evidence>
<dbReference type="InterPro" id="IPR002213">
    <property type="entry name" value="UDP_glucos_trans"/>
</dbReference>
<keyword evidence="6" id="KW-1185">Reference proteome</keyword>
<dbReference type="Gene3D" id="3.40.50.2000">
    <property type="entry name" value="Glycogen Phosphorylase B"/>
    <property type="match status" value="2"/>
</dbReference>
<comment type="caution">
    <text evidence="5">The sequence shown here is derived from an EMBL/GenBank/DDBJ whole genome shotgun (WGS) entry which is preliminary data.</text>
</comment>
<proteinExistence type="inferred from homology"/>
<comment type="similarity">
    <text evidence="1 3">Belongs to the UDP-glycosyltransferase family.</text>
</comment>
<dbReference type="Pfam" id="PF00201">
    <property type="entry name" value="UDPGT"/>
    <property type="match status" value="1"/>
</dbReference>
<dbReference type="SUPFAM" id="SSF53756">
    <property type="entry name" value="UDP-Glycosyltransferase/glycogen phosphorylase"/>
    <property type="match status" value="1"/>
</dbReference>
<keyword evidence="2 3" id="KW-0808">Transferase</keyword>
<reference evidence="5 6" key="1">
    <citation type="journal article" date="2023" name="bioRxiv">
        <title>Genome report: Whole genome sequence and annotation of Penstemon davidsonii.</title>
        <authorList>
            <person name="Ostevik K.L."/>
            <person name="Alabady M."/>
            <person name="Zhang M."/>
            <person name="Rausher M.D."/>
        </authorList>
    </citation>
    <scope>NUCLEOTIDE SEQUENCE [LARGE SCALE GENOMIC DNA]</scope>
    <source>
        <strain evidence="5">DNT005</strain>
        <tissue evidence="5">Whole leaf</tissue>
    </source>
</reference>
<dbReference type="Proteomes" id="UP001291926">
    <property type="component" value="Unassembled WGS sequence"/>
</dbReference>
<dbReference type="PROSITE" id="PS00375">
    <property type="entry name" value="UDPGT"/>
    <property type="match status" value="1"/>
</dbReference>
<gene>
    <name evidence="5" type="ORF">RD792_002413</name>
</gene>
<keyword evidence="3" id="KW-0328">Glycosyltransferase</keyword>
<dbReference type="PANTHER" id="PTHR48049">
    <property type="entry name" value="GLYCOSYLTRANSFERASE"/>
    <property type="match status" value="1"/>
</dbReference>
<evidence type="ECO:0000256" key="2">
    <source>
        <dbReference type="ARBA" id="ARBA00022679"/>
    </source>
</evidence>
<dbReference type="InterPro" id="IPR035595">
    <property type="entry name" value="UDP_glycos_trans_CS"/>
</dbReference>
<evidence type="ECO:0000256" key="1">
    <source>
        <dbReference type="ARBA" id="ARBA00009995"/>
    </source>
</evidence>
<dbReference type="PANTHER" id="PTHR48049:SF34">
    <property type="entry name" value="UDP-GLYCOSYLTRANSFERASE 79B30-LIKE"/>
    <property type="match status" value="1"/>
</dbReference>
<name>A0ABR0DRU6_9LAMI</name>
<evidence type="ECO:0000256" key="4">
    <source>
        <dbReference type="RuleBase" id="RU362057"/>
    </source>
</evidence>
<evidence type="ECO:0000256" key="3">
    <source>
        <dbReference type="RuleBase" id="RU003718"/>
    </source>
</evidence>
<dbReference type="EMBL" id="JAYDYQ010001087">
    <property type="protein sequence ID" value="KAK4491650.1"/>
    <property type="molecule type" value="Genomic_DNA"/>
</dbReference>
<protein>
    <recommendedName>
        <fullName evidence="4">Glycosyltransferase</fullName>
        <ecNumber evidence="4">2.4.1.-</ecNumber>
    </recommendedName>
</protein>
<sequence length="451" mass="51394">MDQKSLRIVMYPWFAMGHLTTFLHLSNKLADRGHTIFFILPEKTQSQLNQFNLHPDLIRFIPITVPTVEGLPHGTETTSDVPFPKYSLLRHAMDLTEPTIKSLLQELIPDFVFFDFTQWLPSLARRLGIKSIHYCIISTPAVGYLFRDESTMDALMEPPIGYPSSEIRLYTHEARVIYHINNEKEFGSDMTFVQRMLMAAYECDAMGFKTCREMERAYCEFLEKKFKKPVILAGPVLAEQPNLPLDAKWVKWLDQFESKSVIYCAFGSEARLQKDQFQELVLGFELTGLPFFVALKPPIGVETVEEALPEGFSERTGKRGVVHGGWVQQQLILSHPSVGCFVTHCGWGSLSEAMVNECQLVLIPHVGDQLINARFMGGDLRVGVEVEKGDEDGLFTKDGVVKAVRLVMENDSEIGKEVRKNHAKWRDFFLTEGLENSYIDDFVQKLQSMLE</sequence>
<organism evidence="5 6">
    <name type="scientific">Penstemon davidsonii</name>
    <dbReference type="NCBI Taxonomy" id="160366"/>
    <lineage>
        <taxon>Eukaryota</taxon>
        <taxon>Viridiplantae</taxon>
        <taxon>Streptophyta</taxon>
        <taxon>Embryophyta</taxon>
        <taxon>Tracheophyta</taxon>
        <taxon>Spermatophyta</taxon>
        <taxon>Magnoliopsida</taxon>
        <taxon>eudicotyledons</taxon>
        <taxon>Gunneridae</taxon>
        <taxon>Pentapetalae</taxon>
        <taxon>asterids</taxon>
        <taxon>lamiids</taxon>
        <taxon>Lamiales</taxon>
        <taxon>Plantaginaceae</taxon>
        <taxon>Cheloneae</taxon>
        <taxon>Penstemon</taxon>
    </lineage>
</organism>
<evidence type="ECO:0000313" key="6">
    <source>
        <dbReference type="Proteomes" id="UP001291926"/>
    </source>
</evidence>
<dbReference type="InterPro" id="IPR050481">
    <property type="entry name" value="UDP-glycosyltransf_plant"/>
</dbReference>